<gene>
    <name evidence="2" type="ordered locus">TGAM_0136</name>
</gene>
<dbReference type="KEGG" id="tga:TGAM_0136"/>
<dbReference type="PATRIC" id="fig|593117.10.peg.139"/>
<organism evidence="2 3">
    <name type="scientific">Thermococcus gammatolerans (strain DSM 15229 / JCM 11827 / EJ3)</name>
    <dbReference type="NCBI Taxonomy" id="593117"/>
    <lineage>
        <taxon>Archaea</taxon>
        <taxon>Methanobacteriati</taxon>
        <taxon>Methanobacteriota</taxon>
        <taxon>Thermococci</taxon>
        <taxon>Thermococcales</taxon>
        <taxon>Thermococcaceae</taxon>
        <taxon>Thermococcus</taxon>
    </lineage>
</organism>
<dbReference type="eggNOG" id="arCOG03192">
    <property type="taxonomic scope" value="Archaea"/>
</dbReference>
<proteinExistence type="predicted"/>
<evidence type="ECO:0000313" key="3">
    <source>
        <dbReference type="Proteomes" id="UP000001488"/>
    </source>
</evidence>
<accession>C5A326</accession>
<dbReference type="STRING" id="593117.TGAM_0136"/>
<dbReference type="SMART" id="SM00318">
    <property type="entry name" value="SNc"/>
    <property type="match status" value="1"/>
</dbReference>
<reference evidence="2 3" key="1">
    <citation type="journal article" date="2007" name="Genome Biol.">
        <title>Genome analysis and genome-wide proteomics of Thermococcus gammatolerans, the most radioresistant organism known amongst the Archaea.</title>
        <authorList>
            <person name="Zivanovic Y."/>
            <person name="Armengaud J."/>
            <person name="Lagorce A."/>
            <person name="Leplat C."/>
            <person name="Guerin P."/>
            <person name="Dutertre M."/>
            <person name="Anthouard V."/>
            <person name="Forterre P."/>
            <person name="Wincker P."/>
            <person name="Confalonieri F."/>
        </authorList>
    </citation>
    <scope>NUCLEOTIDE SEQUENCE [LARGE SCALE GENOMIC DNA]</scope>
    <source>
        <strain evidence="3">DSM 15229 / JCM 11827 / EJ3</strain>
    </source>
</reference>
<dbReference type="Gene3D" id="2.40.50.90">
    <property type="match status" value="1"/>
</dbReference>
<evidence type="ECO:0000259" key="1">
    <source>
        <dbReference type="PROSITE" id="PS50830"/>
    </source>
</evidence>
<dbReference type="HOGENOM" id="CLU_1718317_0_0_2"/>
<dbReference type="InterPro" id="IPR016071">
    <property type="entry name" value="Staphylococal_nuclease_OB-fold"/>
</dbReference>
<evidence type="ECO:0000313" key="2">
    <source>
        <dbReference type="EMBL" id="ACS32638.1"/>
    </source>
</evidence>
<name>C5A326_THEGJ</name>
<dbReference type="Proteomes" id="UP000001488">
    <property type="component" value="Chromosome"/>
</dbReference>
<dbReference type="InterPro" id="IPR035437">
    <property type="entry name" value="SNase_OB-fold_sf"/>
</dbReference>
<dbReference type="AlphaFoldDB" id="C5A326"/>
<dbReference type="PaxDb" id="593117-TGAM_0136"/>
<dbReference type="SUPFAM" id="SSF50199">
    <property type="entry name" value="Staphylococcal nuclease"/>
    <property type="match status" value="1"/>
</dbReference>
<dbReference type="PROSITE" id="PS50830">
    <property type="entry name" value="TNASE_3"/>
    <property type="match status" value="1"/>
</dbReference>
<protein>
    <submittedName>
        <fullName evidence="2">Thermonuclease-like protein</fullName>
    </submittedName>
</protein>
<feature type="domain" description="TNase-like" evidence="1">
    <location>
        <begin position="29"/>
        <end position="138"/>
    </location>
</feature>
<keyword evidence="3" id="KW-1185">Reference proteome</keyword>
<dbReference type="EMBL" id="CP001398">
    <property type="protein sequence ID" value="ACS32638.1"/>
    <property type="molecule type" value="Genomic_DNA"/>
</dbReference>
<sequence length="156" mass="18214">MVVAVRKALAIAPVVFFLLISGFVSAYEFQAYGYVTKVVDGDTVWFHSYYGYRAGETFKVRFADINAPELYTAEGKESKAALEWLFDTYGRHVYLDVDDVYETDHYGRVVAVVYLPFWYYGYALNVNEWLVESGYARIWNHYNEFNPYSWGLWVPI</sequence>
<dbReference type="Pfam" id="PF00565">
    <property type="entry name" value="SNase"/>
    <property type="match status" value="1"/>
</dbReference>